<dbReference type="InterPro" id="IPR014438">
    <property type="entry name" value="Glucan_biosyn_MdoG/MdoD"/>
</dbReference>
<proteinExistence type="inferred from homology"/>
<dbReference type="EMBL" id="JAMTCC010000036">
    <property type="protein sequence ID" value="MCT7947252.1"/>
    <property type="molecule type" value="Genomic_DNA"/>
</dbReference>
<dbReference type="SUPFAM" id="SSF74650">
    <property type="entry name" value="Galactose mutarotase-like"/>
    <property type="match status" value="1"/>
</dbReference>
<dbReference type="PIRSF" id="PIRSF006281">
    <property type="entry name" value="MdoG"/>
    <property type="match status" value="1"/>
</dbReference>
<dbReference type="GO" id="GO:0030246">
    <property type="term" value="F:carbohydrate binding"/>
    <property type="evidence" value="ECO:0007669"/>
    <property type="project" value="InterPro"/>
</dbReference>
<keyword evidence="8" id="KW-1185">Reference proteome</keyword>
<dbReference type="GO" id="GO:0030288">
    <property type="term" value="C:outer membrane-bounded periplasmic space"/>
    <property type="evidence" value="ECO:0007669"/>
    <property type="project" value="TreeGrafter"/>
</dbReference>
<keyword evidence="5" id="KW-0574">Periplasm</keyword>
<dbReference type="Gene3D" id="2.70.98.10">
    <property type="match status" value="1"/>
</dbReference>
<feature type="domain" description="Glucan biosynthesis periplasmic MdoG C-terminal" evidence="6">
    <location>
        <begin position="57"/>
        <end position="523"/>
    </location>
</feature>
<dbReference type="GO" id="GO:0003824">
    <property type="term" value="F:catalytic activity"/>
    <property type="evidence" value="ECO:0007669"/>
    <property type="project" value="InterPro"/>
</dbReference>
<dbReference type="AlphaFoldDB" id="A0A9X3AV81"/>
<gene>
    <name evidence="7" type="ORF">NE536_18005</name>
</gene>
<dbReference type="InterPro" id="IPR011013">
    <property type="entry name" value="Gal_mutarotase_sf_dom"/>
</dbReference>
<accession>A0A9X3AV81</accession>
<keyword evidence="4" id="KW-0732">Signal</keyword>
<dbReference type="Pfam" id="PF04349">
    <property type="entry name" value="MdoG"/>
    <property type="match status" value="1"/>
</dbReference>
<sequence>MNHTMNYPTGYPALLKKLPFFILTAIVYVVGINNVNAAAAETTAAPAPVPEKKSKNFTHDTVVELAQQLSQKPFKEAKKAPKELIDLDFATYGKINYQENAAIWGGTPTKFSVQLFAPGFLYKNLVDIDVVENSKAIPIELTEASFDVPSDAIEKLITQLGQYAGVRLHYPINDDEVKDEFIMFQGASYFRVLSKGQTYGLSNRGLAIDVAQPKGEEYPLFKRFWVERPSKYQTAIVVHALLDSQSVTGAYRFGIYPGAPSRVEVDVTLFPRKDIQHVGLAPLTSMFLFGGLDNSDKPDYRPEVHNSDGLQIDRGNGERLWRPLNNPNKLQVSAFADEDIKGFGLIQRHRKFEDYQDLSANYQLRPSAWIEPLNDWGKGQLVLIEIPSSAETNDNIVAYWEPQGGLKKDQPYKYSYRMTASNDSPSIASKARVVRSSKGQVLSKGKELLVDFSNIKPQDIDKISIDASISKGKILSSRIVAHPDINGARVFVSFEPESTNVAELRLQLKKDDKPLAATWLYRWNSDDWQ</sequence>
<evidence type="ECO:0000256" key="5">
    <source>
        <dbReference type="ARBA" id="ARBA00022764"/>
    </source>
</evidence>
<evidence type="ECO:0000256" key="3">
    <source>
        <dbReference type="ARBA" id="ARBA00009284"/>
    </source>
</evidence>
<dbReference type="InterPro" id="IPR014756">
    <property type="entry name" value="Ig_E-set"/>
</dbReference>
<dbReference type="InterPro" id="IPR013783">
    <property type="entry name" value="Ig-like_fold"/>
</dbReference>
<reference evidence="7" key="1">
    <citation type="journal article" date="2023" name="Int. J. Syst. Evol. Microbiol.">
        <title>&lt;i&gt;Shewanella septentrionalis&lt;/i&gt; sp. nov. and &lt;i&gt;Shewanella holmiensis&lt;/i&gt; sp. nov., isolated from Baltic Sea water and sediments.</title>
        <authorList>
            <person name="Martin-Rodriguez A.J."/>
            <person name="Thorell K."/>
            <person name="Joffre E."/>
            <person name="Jensie-Markopoulos S."/>
            <person name="Moore E.R.B."/>
            <person name="Sjoling A."/>
        </authorList>
    </citation>
    <scope>NUCLEOTIDE SEQUENCE</scope>
    <source>
        <strain evidence="7">SP1W3</strain>
    </source>
</reference>
<evidence type="ECO:0000259" key="6">
    <source>
        <dbReference type="Pfam" id="PF04349"/>
    </source>
</evidence>
<evidence type="ECO:0000256" key="4">
    <source>
        <dbReference type="ARBA" id="ARBA00022729"/>
    </source>
</evidence>
<dbReference type="GO" id="GO:0051274">
    <property type="term" value="P:beta-glucan biosynthetic process"/>
    <property type="evidence" value="ECO:0007669"/>
    <property type="project" value="TreeGrafter"/>
</dbReference>
<comment type="subcellular location">
    <subcellularLocation>
        <location evidence="1">Periplasm</location>
    </subcellularLocation>
</comment>
<evidence type="ECO:0000313" key="7">
    <source>
        <dbReference type="EMBL" id="MCT7947252.1"/>
    </source>
</evidence>
<name>A0A9X3AV81_9GAMM</name>
<comment type="caution">
    <text evidence="7">The sequence shown here is derived from an EMBL/GenBank/DDBJ whole genome shotgun (WGS) entry which is preliminary data.</text>
</comment>
<dbReference type="Proteomes" id="UP001155604">
    <property type="component" value="Unassembled WGS sequence"/>
</dbReference>
<dbReference type="InterPro" id="IPR014718">
    <property type="entry name" value="GH-type_carb-bd"/>
</dbReference>
<dbReference type="SUPFAM" id="SSF81296">
    <property type="entry name" value="E set domains"/>
    <property type="match status" value="1"/>
</dbReference>
<dbReference type="InterPro" id="IPR007444">
    <property type="entry name" value="Glucan_biosyn_MdoG_C"/>
</dbReference>
<dbReference type="FunFam" id="2.70.98.10:FF:000001">
    <property type="entry name" value="Glucans biosynthesis protein G"/>
    <property type="match status" value="1"/>
</dbReference>
<organism evidence="7 8">
    <name type="scientific">Shewanella septentrionalis</name>
    <dbReference type="NCBI Taxonomy" id="2952223"/>
    <lineage>
        <taxon>Bacteria</taxon>
        <taxon>Pseudomonadati</taxon>
        <taxon>Pseudomonadota</taxon>
        <taxon>Gammaproteobacteria</taxon>
        <taxon>Alteromonadales</taxon>
        <taxon>Shewanellaceae</taxon>
        <taxon>Shewanella</taxon>
    </lineage>
</organism>
<dbReference type="PANTHER" id="PTHR30504">
    <property type="entry name" value="GLUCANS BIOSYNTHESIS PROTEIN"/>
    <property type="match status" value="1"/>
</dbReference>
<protein>
    <submittedName>
        <fullName evidence="7">Glucan biosynthesis protein G</fullName>
    </submittedName>
</protein>
<dbReference type="PANTHER" id="PTHR30504:SF2">
    <property type="entry name" value="GLUCANS BIOSYNTHESIS PROTEIN G"/>
    <property type="match status" value="1"/>
</dbReference>
<dbReference type="Gene3D" id="2.60.40.10">
    <property type="entry name" value="Immunoglobulins"/>
    <property type="match status" value="1"/>
</dbReference>
<evidence type="ECO:0000256" key="2">
    <source>
        <dbReference type="ARBA" id="ARBA00005001"/>
    </source>
</evidence>
<evidence type="ECO:0000313" key="8">
    <source>
        <dbReference type="Proteomes" id="UP001155604"/>
    </source>
</evidence>
<evidence type="ECO:0000256" key="1">
    <source>
        <dbReference type="ARBA" id="ARBA00004418"/>
    </source>
</evidence>
<comment type="similarity">
    <text evidence="3">Belongs to the OpgD/OpgG family.</text>
</comment>
<comment type="pathway">
    <text evidence="2">Glycan metabolism; osmoregulated periplasmic glucan (OPG) biosynthesis.</text>
</comment>